<dbReference type="AlphaFoldDB" id="A0A433XTW3"/>
<dbReference type="InterPro" id="IPR001119">
    <property type="entry name" value="SLH_dom"/>
</dbReference>
<feature type="domain" description="SLH" evidence="2">
    <location>
        <begin position="54"/>
        <end position="117"/>
    </location>
</feature>
<name>A0A433XTW3_9BACL</name>
<dbReference type="Pfam" id="PF00395">
    <property type="entry name" value="SLH"/>
    <property type="match status" value="1"/>
</dbReference>
<accession>A0A433XTW3</accession>
<sequence>MYNGGFLMSKRKMIAFLAAMMVVTSIPGSIFAAEGENSSTESVQETVTEVKAPSIFTAFTDITNHWGKADIVNAATKGYVNGYVDQTFKPNQAVSRAEFIKMAVSAIGFTLEQKEGPWYTPYIQAAQSNNVIGDKEYIKGDYNTAMTRLEMAIAAVRAAGLTAATDGEYMLIATKNGLIHGTGKGNLDTLATTTRAQSVVIIERILKVRAGEIL</sequence>
<evidence type="ECO:0000313" key="3">
    <source>
        <dbReference type="EMBL" id="RUT37756.1"/>
    </source>
</evidence>
<organism evidence="3 4">
    <name type="scientific">Paenibacillus anaericanus</name>
    <dbReference type="NCBI Taxonomy" id="170367"/>
    <lineage>
        <taxon>Bacteria</taxon>
        <taxon>Bacillati</taxon>
        <taxon>Bacillota</taxon>
        <taxon>Bacilli</taxon>
        <taxon>Bacillales</taxon>
        <taxon>Paenibacillaceae</taxon>
        <taxon>Paenibacillus</taxon>
    </lineage>
</organism>
<evidence type="ECO:0000313" key="4">
    <source>
        <dbReference type="Proteomes" id="UP000279446"/>
    </source>
</evidence>
<proteinExistence type="predicted"/>
<dbReference type="PROSITE" id="PS51272">
    <property type="entry name" value="SLH"/>
    <property type="match status" value="1"/>
</dbReference>
<protein>
    <submittedName>
        <fullName evidence="3">S-layer homology domain-containing protein</fullName>
    </submittedName>
</protein>
<feature type="signal peptide" evidence="1">
    <location>
        <begin position="1"/>
        <end position="32"/>
    </location>
</feature>
<gene>
    <name evidence="3" type="ORF">EJP82_27755</name>
</gene>
<reference evidence="3 4" key="1">
    <citation type="submission" date="2018-12" db="EMBL/GenBank/DDBJ databases">
        <authorList>
            <person name="Sun L."/>
            <person name="Chen Z."/>
        </authorList>
    </citation>
    <scope>NUCLEOTIDE SEQUENCE [LARGE SCALE GENOMIC DNA]</scope>
    <source>
        <strain evidence="3 4">DSM 15890</strain>
    </source>
</reference>
<feature type="non-terminal residue" evidence="3">
    <location>
        <position position="214"/>
    </location>
</feature>
<evidence type="ECO:0000256" key="1">
    <source>
        <dbReference type="SAM" id="SignalP"/>
    </source>
</evidence>
<dbReference type="EMBL" id="RZNY01000073">
    <property type="protein sequence ID" value="RUT37756.1"/>
    <property type="molecule type" value="Genomic_DNA"/>
</dbReference>
<keyword evidence="1" id="KW-0732">Signal</keyword>
<comment type="caution">
    <text evidence="3">The sequence shown here is derived from an EMBL/GenBank/DDBJ whole genome shotgun (WGS) entry which is preliminary data.</text>
</comment>
<dbReference type="OrthoDB" id="5845122at2"/>
<keyword evidence="4" id="KW-1185">Reference proteome</keyword>
<dbReference type="Proteomes" id="UP000279446">
    <property type="component" value="Unassembled WGS sequence"/>
</dbReference>
<feature type="chain" id="PRO_5019054225" evidence="1">
    <location>
        <begin position="33"/>
        <end position="214"/>
    </location>
</feature>
<evidence type="ECO:0000259" key="2">
    <source>
        <dbReference type="PROSITE" id="PS51272"/>
    </source>
</evidence>